<organism evidence="5 6">
    <name type="scientific">Hermetia illucens</name>
    <name type="common">Black soldier fly</name>
    <dbReference type="NCBI Taxonomy" id="343691"/>
    <lineage>
        <taxon>Eukaryota</taxon>
        <taxon>Metazoa</taxon>
        <taxon>Ecdysozoa</taxon>
        <taxon>Arthropoda</taxon>
        <taxon>Hexapoda</taxon>
        <taxon>Insecta</taxon>
        <taxon>Pterygota</taxon>
        <taxon>Neoptera</taxon>
        <taxon>Endopterygota</taxon>
        <taxon>Diptera</taxon>
        <taxon>Brachycera</taxon>
        <taxon>Stratiomyomorpha</taxon>
        <taxon>Stratiomyidae</taxon>
        <taxon>Hermetiinae</taxon>
        <taxon>Hermetia</taxon>
    </lineage>
</organism>
<dbReference type="SUPFAM" id="SSF54695">
    <property type="entry name" value="POZ domain"/>
    <property type="match status" value="1"/>
</dbReference>
<keyword evidence="3" id="KW-0009">Actin-binding</keyword>
<dbReference type="OMA" id="LALMRWI"/>
<dbReference type="SMART" id="SM00875">
    <property type="entry name" value="BACK"/>
    <property type="match status" value="1"/>
</dbReference>
<dbReference type="Proteomes" id="UP000594454">
    <property type="component" value="Chromosome 6"/>
</dbReference>
<dbReference type="InParanoid" id="A0A7R8V6G1"/>
<proteinExistence type="predicted"/>
<gene>
    <name evidence="5" type="ORF">HERILL_LOCUS15857</name>
</gene>
<dbReference type="AlphaFoldDB" id="A0A7R8V6G1"/>
<dbReference type="PANTHER" id="PTHR24412:SF489">
    <property type="entry name" value="RING FINGER DOMAIN AND KELCH REPEAT-CONTAINING PROTEIN DDB_G0271372"/>
    <property type="match status" value="1"/>
</dbReference>
<feature type="domain" description="BACK" evidence="4">
    <location>
        <begin position="62"/>
        <end position="168"/>
    </location>
</feature>
<dbReference type="InterPro" id="IPR011705">
    <property type="entry name" value="BACK"/>
</dbReference>
<reference evidence="5 6" key="1">
    <citation type="submission" date="2020-11" db="EMBL/GenBank/DDBJ databases">
        <authorList>
            <person name="Wallbank WR R."/>
            <person name="Pardo Diaz C."/>
            <person name="Kozak K."/>
            <person name="Martin S."/>
            <person name="Jiggins C."/>
            <person name="Moest M."/>
            <person name="Warren A I."/>
            <person name="Generalovic N T."/>
            <person name="Byers J.R.P. K."/>
            <person name="Montejo-Kovacevich G."/>
            <person name="Yen C E."/>
        </authorList>
    </citation>
    <scope>NUCLEOTIDE SEQUENCE [LARGE SCALE GENOMIC DNA]</scope>
</reference>
<dbReference type="InterPro" id="IPR011333">
    <property type="entry name" value="SKP1/BTB/POZ_sf"/>
</dbReference>
<dbReference type="Gene3D" id="1.25.40.420">
    <property type="match status" value="1"/>
</dbReference>
<dbReference type="Pfam" id="PF07707">
    <property type="entry name" value="BACK"/>
    <property type="match status" value="1"/>
</dbReference>
<keyword evidence="1" id="KW-0880">Kelch repeat</keyword>
<evidence type="ECO:0000313" key="6">
    <source>
        <dbReference type="Proteomes" id="UP000594454"/>
    </source>
</evidence>
<evidence type="ECO:0000256" key="3">
    <source>
        <dbReference type="ARBA" id="ARBA00023203"/>
    </source>
</evidence>
<dbReference type="Pfam" id="PF00651">
    <property type="entry name" value="BTB"/>
    <property type="match status" value="1"/>
</dbReference>
<dbReference type="OrthoDB" id="10027872at2759"/>
<dbReference type="Gene3D" id="3.30.710.10">
    <property type="entry name" value="Potassium Channel Kv1.1, Chain A"/>
    <property type="match status" value="1"/>
</dbReference>
<dbReference type="PANTHER" id="PTHR24412">
    <property type="entry name" value="KELCH PROTEIN"/>
    <property type="match status" value="1"/>
</dbReference>
<evidence type="ECO:0000256" key="2">
    <source>
        <dbReference type="ARBA" id="ARBA00022737"/>
    </source>
</evidence>
<keyword evidence="6" id="KW-1185">Reference proteome</keyword>
<protein>
    <recommendedName>
        <fullName evidence="4">BACK domain-containing protein</fullName>
    </recommendedName>
</protein>
<name>A0A7R8V6G1_HERIL</name>
<sequence>MELDQFDPAIDDIVMRYFYSGKIDLSPDTVVDIFKMANLLKMQKLQNLCVAFMQNSVDLKNCIQFWKLADSHWLGELRTFLQSFISKSLHEVMEGPDFLQLGLEDIIRLLCNIEVKSSELPRRYELIFLALMRWISHNVTKRHAHIGELLELITPQGISEKFLDEVVLRNTLMQDNLPAVEWLIGNFYGLDVEPPNFRVFRMPPLDFNIV</sequence>
<evidence type="ECO:0000259" key="4">
    <source>
        <dbReference type="SMART" id="SM00875"/>
    </source>
</evidence>
<evidence type="ECO:0000313" key="5">
    <source>
        <dbReference type="EMBL" id="CAD7093583.1"/>
    </source>
</evidence>
<dbReference type="InterPro" id="IPR000210">
    <property type="entry name" value="BTB/POZ_dom"/>
</dbReference>
<keyword evidence="2" id="KW-0677">Repeat</keyword>
<evidence type="ECO:0000256" key="1">
    <source>
        <dbReference type="ARBA" id="ARBA00022441"/>
    </source>
</evidence>
<dbReference type="EMBL" id="LR899014">
    <property type="protein sequence ID" value="CAD7093583.1"/>
    <property type="molecule type" value="Genomic_DNA"/>
</dbReference>
<accession>A0A7R8V6G1</accession>